<dbReference type="AlphaFoldDB" id="A0A0A9CPM9"/>
<evidence type="ECO:0000313" key="1">
    <source>
        <dbReference type="EMBL" id="JAD73452.1"/>
    </source>
</evidence>
<proteinExistence type="predicted"/>
<dbReference type="EMBL" id="GBRH01224443">
    <property type="protein sequence ID" value="JAD73452.1"/>
    <property type="molecule type" value="Transcribed_RNA"/>
</dbReference>
<sequence>MLACQKRPCPPARVGFRTES</sequence>
<reference evidence="1" key="2">
    <citation type="journal article" date="2015" name="Data Brief">
        <title>Shoot transcriptome of the giant reed, Arundo donax.</title>
        <authorList>
            <person name="Barrero R.A."/>
            <person name="Guerrero F.D."/>
            <person name="Moolhuijzen P."/>
            <person name="Goolsby J.A."/>
            <person name="Tidwell J."/>
            <person name="Bellgard S.E."/>
            <person name="Bellgard M.I."/>
        </authorList>
    </citation>
    <scope>NUCLEOTIDE SEQUENCE</scope>
    <source>
        <tissue evidence="1">Shoot tissue taken approximately 20 cm above the soil surface</tissue>
    </source>
</reference>
<name>A0A0A9CPM9_ARUDO</name>
<protein>
    <submittedName>
        <fullName evidence="1">Uncharacterized protein</fullName>
    </submittedName>
</protein>
<accession>A0A0A9CPM9</accession>
<organism evidence="1">
    <name type="scientific">Arundo donax</name>
    <name type="common">Giant reed</name>
    <name type="synonym">Donax arundinaceus</name>
    <dbReference type="NCBI Taxonomy" id="35708"/>
    <lineage>
        <taxon>Eukaryota</taxon>
        <taxon>Viridiplantae</taxon>
        <taxon>Streptophyta</taxon>
        <taxon>Embryophyta</taxon>
        <taxon>Tracheophyta</taxon>
        <taxon>Spermatophyta</taxon>
        <taxon>Magnoliopsida</taxon>
        <taxon>Liliopsida</taxon>
        <taxon>Poales</taxon>
        <taxon>Poaceae</taxon>
        <taxon>PACMAD clade</taxon>
        <taxon>Arundinoideae</taxon>
        <taxon>Arundineae</taxon>
        <taxon>Arundo</taxon>
    </lineage>
</organism>
<reference evidence="1" key="1">
    <citation type="submission" date="2014-09" db="EMBL/GenBank/DDBJ databases">
        <authorList>
            <person name="Magalhaes I.L.F."/>
            <person name="Oliveira U."/>
            <person name="Santos F.R."/>
            <person name="Vidigal T.H.D.A."/>
            <person name="Brescovit A.D."/>
            <person name="Santos A.J."/>
        </authorList>
    </citation>
    <scope>NUCLEOTIDE SEQUENCE</scope>
    <source>
        <tissue evidence="1">Shoot tissue taken approximately 20 cm above the soil surface</tissue>
    </source>
</reference>